<evidence type="ECO:0000256" key="3">
    <source>
        <dbReference type="ARBA" id="ARBA00023125"/>
    </source>
</evidence>
<dbReference type="RefSeq" id="WP_132495975.1">
    <property type="nucleotide sequence ID" value="NZ_SMAS01000003.1"/>
</dbReference>
<proteinExistence type="inferred from homology"/>
<dbReference type="PANTHER" id="PTHR30419">
    <property type="entry name" value="HTH-TYPE TRANSCRIPTIONAL REGULATOR YBHD"/>
    <property type="match status" value="1"/>
</dbReference>
<dbReference type="SUPFAM" id="SSF53850">
    <property type="entry name" value="Periplasmic binding protein-like II"/>
    <property type="match status" value="1"/>
</dbReference>
<evidence type="ECO:0000256" key="1">
    <source>
        <dbReference type="ARBA" id="ARBA00009437"/>
    </source>
</evidence>
<evidence type="ECO:0000313" key="7">
    <source>
        <dbReference type="Proteomes" id="UP000295055"/>
    </source>
</evidence>
<dbReference type="InterPro" id="IPR050950">
    <property type="entry name" value="HTH-type_LysR_regulators"/>
</dbReference>
<dbReference type="Proteomes" id="UP000295055">
    <property type="component" value="Unassembled WGS sequence"/>
</dbReference>
<dbReference type="PANTHER" id="PTHR30419:SF2">
    <property type="entry name" value="LYSR FAMILY TRANSCRIPTIONAL REGULATOR"/>
    <property type="match status" value="1"/>
</dbReference>
<dbReference type="PROSITE" id="PS50931">
    <property type="entry name" value="HTH_LYSR"/>
    <property type="match status" value="1"/>
</dbReference>
<dbReference type="AlphaFoldDB" id="A0A4R3NRY1"/>
<dbReference type="InterPro" id="IPR036390">
    <property type="entry name" value="WH_DNA-bd_sf"/>
</dbReference>
<evidence type="ECO:0000313" key="6">
    <source>
        <dbReference type="EMBL" id="TCT35745.1"/>
    </source>
</evidence>
<dbReference type="InterPro" id="IPR000847">
    <property type="entry name" value="LysR_HTH_N"/>
</dbReference>
<sequence>MRFDMVDLRLFVNTHKAGSITAGANLSNLSLQSASERIRGMESELGVLLLTRSSSGIKLTNAGLALLNHANQVLLQIDHMRSELRQYSQGLRGYIDLLCNSSAQAGFLPKKLADYLQKHPNISVGIREMPSEKIINSLNNQMANLGIVANPSSLYDLEFKFLCDDHLVIFTPPSNDLNDHGISSLKQIGNHDFIGLSQGNALQDYIDHHALSEGVSFNYRMRLATMDAVMQLVSEGLGYAILPRQVISRFIGIYPGNIILLSDEWAKRKLYICARRFDELPSYMDEFVKFLFEQHVHT</sequence>
<keyword evidence="2" id="KW-0805">Transcription regulation</keyword>
<dbReference type="Gene3D" id="1.10.10.10">
    <property type="entry name" value="Winged helix-like DNA-binding domain superfamily/Winged helix DNA-binding domain"/>
    <property type="match status" value="1"/>
</dbReference>
<name>A0A4R3NRY1_9GAMM</name>
<evidence type="ECO:0000259" key="5">
    <source>
        <dbReference type="PROSITE" id="PS50931"/>
    </source>
</evidence>
<dbReference type="OrthoDB" id="8679465at2"/>
<dbReference type="InterPro" id="IPR005119">
    <property type="entry name" value="LysR_subst-bd"/>
</dbReference>
<dbReference type="GO" id="GO:0003677">
    <property type="term" value="F:DNA binding"/>
    <property type="evidence" value="ECO:0007669"/>
    <property type="project" value="UniProtKB-KW"/>
</dbReference>
<dbReference type="SUPFAM" id="SSF46785">
    <property type="entry name" value="Winged helix' DNA-binding domain"/>
    <property type="match status" value="1"/>
</dbReference>
<dbReference type="Gene3D" id="3.40.190.290">
    <property type="match status" value="1"/>
</dbReference>
<keyword evidence="3 6" id="KW-0238">DNA-binding</keyword>
<dbReference type="Pfam" id="PF00126">
    <property type="entry name" value="HTH_1"/>
    <property type="match status" value="1"/>
</dbReference>
<organism evidence="6 7">
    <name type="scientific">Providencia alcalifaciens</name>
    <dbReference type="NCBI Taxonomy" id="126385"/>
    <lineage>
        <taxon>Bacteria</taxon>
        <taxon>Pseudomonadati</taxon>
        <taxon>Pseudomonadota</taxon>
        <taxon>Gammaproteobacteria</taxon>
        <taxon>Enterobacterales</taxon>
        <taxon>Morganellaceae</taxon>
        <taxon>Providencia</taxon>
    </lineage>
</organism>
<comment type="caution">
    <text evidence="6">The sequence shown here is derived from an EMBL/GenBank/DDBJ whole genome shotgun (WGS) entry which is preliminary data.</text>
</comment>
<dbReference type="InterPro" id="IPR036388">
    <property type="entry name" value="WH-like_DNA-bd_sf"/>
</dbReference>
<gene>
    <name evidence="6" type="ORF">EC835_103199</name>
</gene>
<evidence type="ECO:0000256" key="4">
    <source>
        <dbReference type="ARBA" id="ARBA00023163"/>
    </source>
</evidence>
<comment type="similarity">
    <text evidence="1">Belongs to the LysR transcriptional regulatory family.</text>
</comment>
<dbReference type="Pfam" id="PF03466">
    <property type="entry name" value="LysR_substrate"/>
    <property type="match status" value="1"/>
</dbReference>
<protein>
    <submittedName>
        <fullName evidence="6">DNA-binding transcriptional LysR family regulator</fullName>
    </submittedName>
</protein>
<reference evidence="6 7" key="1">
    <citation type="submission" date="2019-03" db="EMBL/GenBank/DDBJ databases">
        <title>Genomic analyses of the natural microbiome of Caenorhabditis elegans.</title>
        <authorList>
            <person name="Samuel B."/>
        </authorList>
    </citation>
    <scope>NUCLEOTIDE SEQUENCE [LARGE SCALE GENOMIC DNA]</scope>
    <source>
        <strain evidence="6 7">JUb102</strain>
    </source>
</reference>
<dbReference type="GO" id="GO:0005829">
    <property type="term" value="C:cytosol"/>
    <property type="evidence" value="ECO:0007669"/>
    <property type="project" value="TreeGrafter"/>
</dbReference>
<evidence type="ECO:0000256" key="2">
    <source>
        <dbReference type="ARBA" id="ARBA00023015"/>
    </source>
</evidence>
<keyword evidence="4" id="KW-0804">Transcription</keyword>
<dbReference type="EMBL" id="SMAS01000003">
    <property type="protein sequence ID" value="TCT35745.1"/>
    <property type="molecule type" value="Genomic_DNA"/>
</dbReference>
<feature type="domain" description="HTH lysR-type" evidence="5">
    <location>
        <begin position="1"/>
        <end position="60"/>
    </location>
</feature>
<accession>A0A4R3NRY1</accession>
<dbReference type="GO" id="GO:0003700">
    <property type="term" value="F:DNA-binding transcription factor activity"/>
    <property type="evidence" value="ECO:0007669"/>
    <property type="project" value="InterPro"/>
</dbReference>